<comment type="caution">
    <text evidence="11">The sequence shown here is derived from an EMBL/GenBank/DDBJ whole genome shotgun (WGS) entry which is preliminary data.</text>
</comment>
<dbReference type="Gene3D" id="3.30.450.20">
    <property type="entry name" value="PAS domain"/>
    <property type="match status" value="1"/>
</dbReference>
<dbReference type="Gene3D" id="1.10.287.950">
    <property type="entry name" value="Methyl-accepting chemotaxis protein"/>
    <property type="match status" value="1"/>
</dbReference>
<feature type="domain" description="Methyl-accepting transducer" evidence="10">
    <location>
        <begin position="121"/>
        <end position="343"/>
    </location>
</feature>
<evidence type="ECO:0000256" key="7">
    <source>
        <dbReference type="ARBA" id="ARBA00029447"/>
    </source>
</evidence>
<evidence type="ECO:0000256" key="9">
    <source>
        <dbReference type="SAM" id="Phobius"/>
    </source>
</evidence>
<dbReference type="InterPro" id="IPR051310">
    <property type="entry name" value="MCP_chemotaxis"/>
</dbReference>
<dbReference type="InterPro" id="IPR004090">
    <property type="entry name" value="Chemotax_Me-accpt_rcpt"/>
</dbReference>
<keyword evidence="8" id="KW-0807">Transducer</keyword>
<dbReference type="AlphaFoldDB" id="A0A6B3ST72"/>
<keyword evidence="2" id="KW-1003">Cell membrane</keyword>
<evidence type="ECO:0000256" key="3">
    <source>
        <dbReference type="ARBA" id="ARBA00022481"/>
    </source>
</evidence>
<feature type="transmembrane region" description="Helical" evidence="9">
    <location>
        <begin position="43"/>
        <end position="60"/>
    </location>
</feature>
<keyword evidence="12" id="KW-1185">Reference proteome</keyword>
<dbReference type="PRINTS" id="PR00260">
    <property type="entry name" value="CHEMTRNSDUCR"/>
</dbReference>
<evidence type="ECO:0000256" key="1">
    <source>
        <dbReference type="ARBA" id="ARBA00004651"/>
    </source>
</evidence>
<dbReference type="EMBL" id="JAAIVB010000074">
    <property type="protein sequence ID" value="NEX63688.1"/>
    <property type="molecule type" value="Genomic_DNA"/>
</dbReference>
<sequence length="498" mass="52547">MSRHRFGSTLITVASAATASIAVLCIAAGLLSEVGLTRAAASMILIGSQLVLITGLAWGWRRSRQELAQAAMTAQRLAAGDLARASAPSGQASLPELQKLQDSMMEIRRRMFTVIGRLRLGTTTVASASGMIAGDNTALSNRTAEQSASLERTAASIEELTSTVAQNAANAEQAFNLATEAADTAVSGGTVMASVVTTMAAIQESSRKIVDIIGVIDGIAFQTNILALNAAVEAARAGEQGRGFAVVAAEVRTLAQRAANAAKEIKELIGDAVAKTDAGGTLVNQAGTSMQDIVESVKHLAGLMGEITSASREQRAGIEEINLAIGQIDTFTEKNTSLVKDIAKGLAHLLEEAVILTDTVSSFDLGEDEFGTADQARDMVQRAIAFAESHGESALVQDVNRLGKGQFIDRDLYLSVYSVDCIAVAHGANPRFVGIDGRQFKDVSGKFFVKDIVETACSRGAGWTDYKWTHPVTKEVIVKTSYFEKTGNIIVSCGIYKQ</sequence>
<evidence type="ECO:0000313" key="11">
    <source>
        <dbReference type="EMBL" id="NEX63688.1"/>
    </source>
</evidence>
<evidence type="ECO:0000313" key="12">
    <source>
        <dbReference type="Proteomes" id="UP000482155"/>
    </source>
</evidence>
<protein>
    <recommendedName>
        <fullName evidence="10">Methyl-accepting transducer domain-containing protein</fullName>
    </recommendedName>
</protein>
<evidence type="ECO:0000256" key="4">
    <source>
        <dbReference type="ARBA" id="ARBA00022692"/>
    </source>
</evidence>
<dbReference type="GO" id="GO:0006935">
    <property type="term" value="P:chemotaxis"/>
    <property type="evidence" value="ECO:0007669"/>
    <property type="project" value="InterPro"/>
</dbReference>
<dbReference type="FunFam" id="1.10.287.950:FF:000001">
    <property type="entry name" value="Methyl-accepting chemotaxis sensory transducer"/>
    <property type="match status" value="1"/>
</dbReference>
<keyword evidence="3" id="KW-0488">Methylation</keyword>
<reference evidence="11 12" key="1">
    <citation type="submission" date="2020-02" db="EMBL/GenBank/DDBJ databases">
        <authorList>
            <person name="Kim M.K."/>
        </authorList>
    </citation>
    <scope>NUCLEOTIDE SEQUENCE [LARGE SCALE GENOMIC DNA]</scope>
    <source>
        <strain evidence="11 12">17J57-3</strain>
    </source>
</reference>
<organism evidence="11 12">
    <name type="scientific">Noviherbaspirillum galbum</name>
    <dbReference type="NCBI Taxonomy" id="2709383"/>
    <lineage>
        <taxon>Bacteria</taxon>
        <taxon>Pseudomonadati</taxon>
        <taxon>Pseudomonadota</taxon>
        <taxon>Betaproteobacteria</taxon>
        <taxon>Burkholderiales</taxon>
        <taxon>Oxalobacteraceae</taxon>
        <taxon>Noviherbaspirillum</taxon>
    </lineage>
</organism>
<comment type="subcellular location">
    <subcellularLocation>
        <location evidence="1">Cell membrane</location>
        <topology evidence="1">Multi-pass membrane protein</topology>
    </subcellularLocation>
</comment>
<dbReference type="Proteomes" id="UP000482155">
    <property type="component" value="Unassembled WGS sequence"/>
</dbReference>
<dbReference type="GO" id="GO:0004888">
    <property type="term" value="F:transmembrane signaling receptor activity"/>
    <property type="evidence" value="ECO:0007669"/>
    <property type="project" value="InterPro"/>
</dbReference>
<comment type="similarity">
    <text evidence="7">Belongs to the methyl-accepting chemotaxis (MCP) protein family.</text>
</comment>
<dbReference type="CDD" id="cd11386">
    <property type="entry name" value="MCP_signal"/>
    <property type="match status" value="1"/>
</dbReference>
<dbReference type="RefSeq" id="WP_163967624.1">
    <property type="nucleotide sequence ID" value="NZ_JAAIVB010000074.1"/>
</dbReference>
<keyword evidence="5 9" id="KW-1133">Transmembrane helix</keyword>
<dbReference type="InterPro" id="IPR033480">
    <property type="entry name" value="sCache_2"/>
</dbReference>
<keyword evidence="4 9" id="KW-0812">Transmembrane</keyword>
<gene>
    <name evidence="11" type="ORF">G3574_21640</name>
</gene>
<dbReference type="Pfam" id="PF00015">
    <property type="entry name" value="MCPsignal"/>
    <property type="match status" value="1"/>
</dbReference>
<dbReference type="SUPFAM" id="SSF58104">
    <property type="entry name" value="Methyl-accepting chemotaxis protein (MCP) signaling domain"/>
    <property type="match status" value="1"/>
</dbReference>
<proteinExistence type="inferred from homology"/>
<evidence type="ECO:0000259" key="10">
    <source>
        <dbReference type="PROSITE" id="PS50111"/>
    </source>
</evidence>
<dbReference type="SMART" id="SM00283">
    <property type="entry name" value="MA"/>
    <property type="match status" value="1"/>
</dbReference>
<feature type="transmembrane region" description="Helical" evidence="9">
    <location>
        <begin position="6"/>
        <end position="31"/>
    </location>
</feature>
<evidence type="ECO:0000256" key="2">
    <source>
        <dbReference type="ARBA" id="ARBA00022475"/>
    </source>
</evidence>
<dbReference type="PANTHER" id="PTHR43531:SF14">
    <property type="entry name" value="METHYL-ACCEPTING CHEMOTAXIS PROTEIN I-RELATED"/>
    <property type="match status" value="1"/>
</dbReference>
<name>A0A6B3ST72_9BURK</name>
<dbReference type="Pfam" id="PF17200">
    <property type="entry name" value="sCache_2"/>
    <property type="match status" value="1"/>
</dbReference>
<dbReference type="PANTHER" id="PTHR43531">
    <property type="entry name" value="PROTEIN ICFG"/>
    <property type="match status" value="1"/>
</dbReference>
<dbReference type="PROSITE" id="PS50111">
    <property type="entry name" value="CHEMOTAXIS_TRANSDUC_2"/>
    <property type="match status" value="1"/>
</dbReference>
<dbReference type="InterPro" id="IPR004089">
    <property type="entry name" value="MCPsignal_dom"/>
</dbReference>
<evidence type="ECO:0000256" key="8">
    <source>
        <dbReference type="PROSITE-ProRule" id="PRU00284"/>
    </source>
</evidence>
<dbReference type="GO" id="GO:0007165">
    <property type="term" value="P:signal transduction"/>
    <property type="evidence" value="ECO:0007669"/>
    <property type="project" value="UniProtKB-KW"/>
</dbReference>
<evidence type="ECO:0000256" key="6">
    <source>
        <dbReference type="ARBA" id="ARBA00023136"/>
    </source>
</evidence>
<keyword evidence="6 9" id="KW-0472">Membrane</keyword>
<evidence type="ECO:0000256" key="5">
    <source>
        <dbReference type="ARBA" id="ARBA00022989"/>
    </source>
</evidence>
<accession>A0A6B3ST72</accession>
<dbReference type="GO" id="GO:0005886">
    <property type="term" value="C:plasma membrane"/>
    <property type="evidence" value="ECO:0007669"/>
    <property type="project" value="UniProtKB-SubCell"/>
</dbReference>